<reference evidence="1" key="1">
    <citation type="submission" date="2020-04" db="EMBL/GenBank/DDBJ databases">
        <authorList>
            <person name="Chiriac C."/>
            <person name="Salcher M."/>
            <person name="Ghai R."/>
            <person name="Kavagutti S V."/>
        </authorList>
    </citation>
    <scope>NUCLEOTIDE SEQUENCE</scope>
</reference>
<evidence type="ECO:0008006" key="2">
    <source>
        <dbReference type="Google" id="ProtNLM"/>
    </source>
</evidence>
<sequence>MTDEFDRASDLEQQYRDIAIKSVRSKDTNFKFIGLCLNCGSKINQDKRFCDIDCRNDYEKRENAN</sequence>
<dbReference type="EMBL" id="LR796215">
    <property type="protein sequence ID" value="CAB4127874.1"/>
    <property type="molecule type" value="Genomic_DNA"/>
</dbReference>
<proteinExistence type="predicted"/>
<accession>A0A6J5KZE3</accession>
<evidence type="ECO:0000313" key="1">
    <source>
        <dbReference type="EMBL" id="CAB4127874.1"/>
    </source>
</evidence>
<organism evidence="1">
    <name type="scientific">uncultured Caudovirales phage</name>
    <dbReference type="NCBI Taxonomy" id="2100421"/>
    <lineage>
        <taxon>Viruses</taxon>
        <taxon>Duplodnaviria</taxon>
        <taxon>Heunggongvirae</taxon>
        <taxon>Uroviricota</taxon>
        <taxon>Caudoviricetes</taxon>
        <taxon>Peduoviridae</taxon>
        <taxon>Maltschvirus</taxon>
        <taxon>Maltschvirus maltsch</taxon>
    </lineage>
</organism>
<protein>
    <recommendedName>
        <fullName evidence="2">DUF2116 family Zn-ribbon domain-containing protein</fullName>
    </recommendedName>
</protein>
<name>A0A6J5KZE3_9CAUD</name>
<gene>
    <name evidence="1" type="ORF">UFOVP96_43</name>
</gene>